<sequence>MKKIKIMTVFGTRPEAIKMAPLIKEMQQRSAEFTPITAVTAQHREMLDQVLDIFSIKPDFDLNIMHQGQTLNEITTDVLQKLDQVIAQADPDLILVHGDTTTTFAASVAAFYRQKPLGHVEAGLRTWNKYSPFPEEMNRQMTDVLSDLYFAPTTQSKANLLQENHAEEKVFVTGNTAIDALKQTVRPDYHHDLLDQLPADHRMVLVTMHRRENQGAPMRTVFQAMRDVLAQRLDVELVYPVHLSPAVREVANEVFAGVKRVHLIEPLDVIDFHNLAARSYFIMTDSGGVQEEAPSLGKPVLVLRDTTERPEGVAAGTLKLVGTDYGKVKAEMLQLLDDSESYRAMSEASNPYGDGKASARILDAIRYHFGADSQRPTDFK</sequence>
<dbReference type="EMBL" id="BFFP01000056">
    <property type="protein sequence ID" value="GBG95803.1"/>
    <property type="molecule type" value="Genomic_DNA"/>
</dbReference>
<evidence type="ECO:0000313" key="8">
    <source>
        <dbReference type="Proteomes" id="UP000286848"/>
    </source>
</evidence>
<dbReference type="InterPro" id="IPR003331">
    <property type="entry name" value="UDP_GlcNAc_Epimerase_2_dom"/>
</dbReference>
<evidence type="ECO:0000256" key="4">
    <source>
        <dbReference type="ARBA" id="ARBA00079400"/>
    </source>
</evidence>
<dbReference type="RefSeq" id="WP_124978413.1">
    <property type="nucleotide sequence ID" value="NZ_BFFP01000056.1"/>
</dbReference>
<comment type="similarity">
    <text evidence="2 5">Belongs to the UDP-N-acetylglucosamine 2-epimerase family.</text>
</comment>
<dbReference type="Pfam" id="PF02350">
    <property type="entry name" value="Epimerase_2"/>
    <property type="match status" value="1"/>
</dbReference>
<dbReference type="PANTHER" id="PTHR43174">
    <property type="entry name" value="UDP-N-ACETYLGLUCOSAMINE 2-EPIMERASE"/>
    <property type="match status" value="1"/>
</dbReference>
<dbReference type="SUPFAM" id="SSF53756">
    <property type="entry name" value="UDP-Glycosyltransferase/glycogen phosphorylase"/>
    <property type="match status" value="1"/>
</dbReference>
<name>A0A401IW75_9LACO</name>
<reference evidence="7 8" key="1">
    <citation type="journal article" date="2019" name="Int. J. Syst. Evol. Microbiol.">
        <title>Lactobacillus salitolerans sp. nov., a novel lactic acid bacterium isolated from spent mushroom substrates.</title>
        <authorList>
            <person name="Tohno M."/>
            <person name="Tanizawa Y."/>
            <person name="Kojima Y."/>
            <person name="Sakamoto M."/>
            <person name="Nakamura Y."/>
            <person name="Ohkuma M."/>
            <person name="Kobayashi H."/>
        </authorList>
    </citation>
    <scope>NUCLEOTIDE SEQUENCE [LARGE SCALE GENOMIC DNA]</scope>
    <source>
        <strain evidence="7 8">YK43</strain>
    </source>
</reference>
<dbReference type="EC" id="5.1.3.14" evidence="3"/>
<gene>
    <name evidence="7" type="primary">wecB</name>
    <name evidence="7" type="ORF">LFYK43_22620</name>
</gene>
<dbReference type="InterPro" id="IPR029767">
    <property type="entry name" value="WecB-like"/>
</dbReference>
<dbReference type="CDD" id="cd03786">
    <property type="entry name" value="GTB_UDP-GlcNAc_2-Epimerase"/>
    <property type="match status" value="1"/>
</dbReference>
<proteinExistence type="inferred from homology"/>
<evidence type="ECO:0000256" key="1">
    <source>
        <dbReference type="ARBA" id="ARBA00023235"/>
    </source>
</evidence>
<evidence type="ECO:0000256" key="3">
    <source>
        <dbReference type="ARBA" id="ARBA00038858"/>
    </source>
</evidence>
<evidence type="ECO:0000313" key="7">
    <source>
        <dbReference type="EMBL" id="GBG95803.1"/>
    </source>
</evidence>
<dbReference type="Proteomes" id="UP000286848">
    <property type="component" value="Unassembled WGS sequence"/>
</dbReference>
<evidence type="ECO:0000259" key="6">
    <source>
        <dbReference type="Pfam" id="PF02350"/>
    </source>
</evidence>
<evidence type="ECO:0000256" key="2">
    <source>
        <dbReference type="ARBA" id="ARBA00038209"/>
    </source>
</evidence>
<dbReference type="NCBIfam" id="TIGR00236">
    <property type="entry name" value="wecB"/>
    <property type="match status" value="1"/>
</dbReference>
<comment type="caution">
    <text evidence="7">The sequence shown here is derived from an EMBL/GenBank/DDBJ whole genome shotgun (WGS) entry which is preliminary data.</text>
</comment>
<accession>A0A401IW75</accession>
<dbReference type="GO" id="GO:0008761">
    <property type="term" value="F:UDP-N-acetylglucosamine 2-epimerase activity"/>
    <property type="evidence" value="ECO:0007669"/>
    <property type="project" value="UniProtKB-EC"/>
</dbReference>
<organism evidence="7 8">
    <name type="scientific">Ligilactobacillus salitolerans</name>
    <dbReference type="NCBI Taxonomy" id="1808352"/>
    <lineage>
        <taxon>Bacteria</taxon>
        <taxon>Bacillati</taxon>
        <taxon>Bacillota</taxon>
        <taxon>Bacilli</taxon>
        <taxon>Lactobacillales</taxon>
        <taxon>Lactobacillaceae</taxon>
        <taxon>Ligilactobacillus</taxon>
    </lineage>
</organism>
<protein>
    <recommendedName>
        <fullName evidence="3">UDP-N-acetylglucosamine 2-epimerase (non-hydrolyzing)</fullName>
        <ecNumber evidence="3">5.1.3.14</ecNumber>
    </recommendedName>
    <alternativeName>
        <fullName evidence="4">UDP-GlcNAc-2-epimerase</fullName>
    </alternativeName>
</protein>
<dbReference type="OrthoDB" id="9803238at2"/>
<dbReference type="AlphaFoldDB" id="A0A401IW75"/>
<dbReference type="PANTHER" id="PTHR43174:SF2">
    <property type="entry name" value="UDP-N-ACETYLGLUCOSAMINE 2-EPIMERASE"/>
    <property type="match status" value="1"/>
</dbReference>
<dbReference type="Gene3D" id="3.40.50.2000">
    <property type="entry name" value="Glycogen Phosphorylase B"/>
    <property type="match status" value="2"/>
</dbReference>
<feature type="domain" description="UDP-N-acetylglucosamine 2-epimerase" evidence="6">
    <location>
        <begin position="28"/>
        <end position="365"/>
    </location>
</feature>
<evidence type="ECO:0000256" key="5">
    <source>
        <dbReference type="RuleBase" id="RU003513"/>
    </source>
</evidence>
<keyword evidence="1 5" id="KW-0413">Isomerase</keyword>
<dbReference type="FunFam" id="3.40.50.2000:FF:000043">
    <property type="entry name" value="UDP-N-acetylglucosamine 2-epimerase"/>
    <property type="match status" value="1"/>
</dbReference>
<keyword evidence="8" id="KW-1185">Reference proteome</keyword>